<dbReference type="InterPro" id="IPR005366">
    <property type="entry name" value="EMC8/9"/>
</dbReference>
<organism evidence="1 2">
    <name type="scientific">Castilleja foliolosa</name>
    <dbReference type="NCBI Taxonomy" id="1961234"/>
    <lineage>
        <taxon>Eukaryota</taxon>
        <taxon>Viridiplantae</taxon>
        <taxon>Streptophyta</taxon>
        <taxon>Embryophyta</taxon>
        <taxon>Tracheophyta</taxon>
        <taxon>Spermatophyta</taxon>
        <taxon>Magnoliopsida</taxon>
        <taxon>eudicotyledons</taxon>
        <taxon>Gunneridae</taxon>
        <taxon>Pentapetalae</taxon>
        <taxon>asterids</taxon>
        <taxon>lamiids</taxon>
        <taxon>Lamiales</taxon>
        <taxon>Orobanchaceae</taxon>
        <taxon>Pedicularideae</taxon>
        <taxon>Castillejinae</taxon>
        <taxon>Castilleja</taxon>
    </lineage>
</organism>
<sequence>MTGESQYEIHRNAYIKLVLHALKHRTSAVNGVLIGRSSDDGSIVDSVPLFRSQIGFLHSKLPPTEEYYVISSFLCREEHWRSHNPLDDQRLEDLPKGKGLSPVMQLESSWIEGKQRSLDYILSGKWKDIIDFFDHLDDIRTG</sequence>
<accession>A0ABD3BE29</accession>
<gene>
    <name evidence="1" type="ORF">CASFOL_040753</name>
</gene>
<reference evidence="2" key="1">
    <citation type="journal article" date="2024" name="IScience">
        <title>Strigolactones Initiate the Formation of Haustorium-like Structures in Castilleja.</title>
        <authorList>
            <person name="Buerger M."/>
            <person name="Peterson D."/>
            <person name="Chory J."/>
        </authorList>
    </citation>
    <scope>NUCLEOTIDE SEQUENCE [LARGE SCALE GENOMIC DNA]</scope>
</reference>
<evidence type="ECO:0000313" key="1">
    <source>
        <dbReference type="EMBL" id="KAL3615092.1"/>
    </source>
</evidence>
<proteinExistence type="predicted"/>
<name>A0ABD3BE29_9LAMI</name>
<protein>
    <submittedName>
        <fullName evidence="1">Uncharacterized protein</fullName>
    </submittedName>
</protein>
<dbReference type="Pfam" id="PF03665">
    <property type="entry name" value="UPF0172"/>
    <property type="match status" value="1"/>
</dbReference>
<evidence type="ECO:0000313" key="2">
    <source>
        <dbReference type="Proteomes" id="UP001632038"/>
    </source>
</evidence>
<comment type="caution">
    <text evidence="1">The sequence shown here is derived from an EMBL/GenBank/DDBJ whole genome shotgun (WGS) entry which is preliminary data.</text>
</comment>
<dbReference type="PANTHER" id="PTHR12941">
    <property type="entry name" value="ER MEMBRANE PROTEIN COMPLEX"/>
    <property type="match status" value="1"/>
</dbReference>
<dbReference type="Proteomes" id="UP001632038">
    <property type="component" value="Unassembled WGS sequence"/>
</dbReference>
<dbReference type="AlphaFoldDB" id="A0ABD3BE29"/>
<dbReference type="PANTHER" id="PTHR12941:SF10">
    <property type="entry name" value="ER MEMBRANE PROTEIN COMPLEX SUBUNIT 8_9 HOMOLOG"/>
    <property type="match status" value="1"/>
</dbReference>
<dbReference type="EMBL" id="JAVIJP010000100">
    <property type="protein sequence ID" value="KAL3615092.1"/>
    <property type="molecule type" value="Genomic_DNA"/>
</dbReference>
<keyword evidence="2" id="KW-1185">Reference proteome</keyword>